<dbReference type="NCBIfam" id="TIGR02593">
    <property type="entry name" value="CRISPR_cas5"/>
    <property type="match status" value="1"/>
</dbReference>
<evidence type="ECO:0000313" key="3">
    <source>
        <dbReference type="Proteomes" id="UP000002964"/>
    </source>
</evidence>
<keyword evidence="3" id="KW-1185">Reference proteome</keyword>
<dbReference type="HOGENOM" id="CLU_084726_0_0_6"/>
<name>H8Z8M7_9GAMM</name>
<dbReference type="InterPro" id="IPR021124">
    <property type="entry name" value="CRISPR-assoc_prot_Cas5"/>
</dbReference>
<dbReference type="GO" id="GO:0043571">
    <property type="term" value="P:maintenance of CRISPR repeat elements"/>
    <property type="evidence" value="ECO:0007669"/>
    <property type="project" value="InterPro"/>
</dbReference>
<keyword evidence="1" id="KW-0051">Antiviral defense</keyword>
<dbReference type="STRING" id="631362.Thi970DRAFT_04953"/>
<gene>
    <name evidence="2" type="ORF">Thi970DRAFT_04953</name>
</gene>
<dbReference type="Gene3D" id="3.30.70.2660">
    <property type="match status" value="1"/>
</dbReference>
<dbReference type="GO" id="GO:0003723">
    <property type="term" value="F:RNA binding"/>
    <property type="evidence" value="ECO:0007669"/>
    <property type="project" value="InterPro"/>
</dbReference>
<dbReference type="Proteomes" id="UP000002964">
    <property type="component" value="Unassembled WGS sequence"/>
</dbReference>
<dbReference type="InterPro" id="IPR013422">
    <property type="entry name" value="CRISPR-assoc_prot_Cas5_N"/>
</dbReference>
<organism evidence="2 3">
    <name type="scientific">Thiorhodovibrio frisius</name>
    <dbReference type="NCBI Taxonomy" id="631362"/>
    <lineage>
        <taxon>Bacteria</taxon>
        <taxon>Pseudomonadati</taxon>
        <taxon>Pseudomonadota</taxon>
        <taxon>Gammaproteobacteria</taxon>
        <taxon>Chromatiales</taxon>
        <taxon>Chromatiaceae</taxon>
        <taxon>Thiorhodovibrio</taxon>
    </lineage>
</organism>
<dbReference type="CDD" id="cd09756">
    <property type="entry name" value="Cas5_I-E"/>
    <property type="match status" value="1"/>
</dbReference>
<dbReference type="EMBL" id="JH603171">
    <property type="protein sequence ID" value="EIC19432.1"/>
    <property type="molecule type" value="Genomic_DNA"/>
</dbReference>
<protein>
    <submittedName>
        <fullName evidence="2">CRISPR-associated protein Cas5</fullName>
    </submittedName>
</protein>
<accession>H8Z8M7</accession>
<proteinExistence type="predicted"/>
<dbReference type="InterPro" id="IPR010147">
    <property type="entry name" value="CRISPR-assoc_prot_CasD"/>
</dbReference>
<dbReference type="RefSeq" id="WP_009151661.1">
    <property type="nucleotide sequence ID" value="NZ_CP121471.1"/>
</dbReference>
<evidence type="ECO:0000256" key="1">
    <source>
        <dbReference type="ARBA" id="ARBA00023118"/>
    </source>
</evidence>
<dbReference type="NCBIfam" id="TIGR01868">
    <property type="entry name" value="casD_Cas5e"/>
    <property type="match status" value="1"/>
</dbReference>
<evidence type="ECO:0000313" key="2">
    <source>
        <dbReference type="EMBL" id="EIC19432.1"/>
    </source>
</evidence>
<reference evidence="3" key="1">
    <citation type="submission" date="2011-06" db="EMBL/GenBank/DDBJ databases">
        <authorList>
            <consortium name="US DOE Joint Genome Institute (JGI-PGF)"/>
            <person name="Lucas S."/>
            <person name="Han J."/>
            <person name="Lapidus A."/>
            <person name="Cheng J.-F."/>
            <person name="Goodwin L."/>
            <person name="Pitluck S."/>
            <person name="Peters L."/>
            <person name="Land M.L."/>
            <person name="Hauser L."/>
            <person name="Vogl K."/>
            <person name="Liu Z."/>
            <person name="Overmann J."/>
            <person name="Frigaard N.-U."/>
            <person name="Bryant D.A."/>
            <person name="Woyke T.J."/>
        </authorList>
    </citation>
    <scope>NUCLEOTIDE SEQUENCE [LARGE SCALE GENOMIC DNA]</scope>
    <source>
        <strain evidence="3">970</strain>
    </source>
</reference>
<dbReference type="Pfam" id="PF09704">
    <property type="entry name" value="Cas_Cas5d"/>
    <property type="match status" value="1"/>
</dbReference>
<dbReference type="AlphaFoldDB" id="H8Z8M7"/>
<dbReference type="GO" id="GO:0051607">
    <property type="term" value="P:defense response to virus"/>
    <property type="evidence" value="ECO:0007669"/>
    <property type="project" value="UniProtKB-KW"/>
</dbReference>
<reference evidence="2 3" key="2">
    <citation type="submission" date="2011-11" db="EMBL/GenBank/DDBJ databases">
        <authorList>
            <consortium name="US DOE Joint Genome Institute"/>
            <person name="Lucas S."/>
            <person name="Han J."/>
            <person name="Lapidus A."/>
            <person name="Cheng J.-F."/>
            <person name="Goodwin L."/>
            <person name="Pitluck S."/>
            <person name="Peters L."/>
            <person name="Ovchinnikova G."/>
            <person name="Zhang X."/>
            <person name="Detter J.C."/>
            <person name="Han C."/>
            <person name="Tapia R."/>
            <person name="Land M."/>
            <person name="Hauser L."/>
            <person name="Kyrpides N."/>
            <person name="Ivanova N."/>
            <person name="Pagani I."/>
            <person name="Vogl K."/>
            <person name="Liu Z."/>
            <person name="Overmann J."/>
            <person name="Frigaard N.-U."/>
            <person name="Bryant D."/>
            <person name="Woyke T."/>
        </authorList>
    </citation>
    <scope>NUCLEOTIDE SEQUENCE [LARGE SCALE GENOMIC DNA]</scope>
    <source>
        <strain evidence="2 3">970</strain>
    </source>
</reference>
<sequence length="254" mass="28226">MNRFLLFRLHGALAAWGDIAVGEQRPSTPHPSKSIVLGLVAAALGLKREDDDAHAALRDGYGFAVRVDSAGTPLRDYHTTQYPKTTSRLHHLRTRRDELADSGNRATVLSTRDYRSDSLYVVGLYQRGLDNVPEPDTLADALRRPKFTLYLGRRSCPAALPLAPRVIEAADFKAALADYDEAARHDGQQAFLEDARVARLSSGCEYYWEDGLPVGLESLQSTPRHDQPQSRARRQFAARTEHYANQGGKEAWAT</sequence>
<dbReference type="OrthoDB" id="5704083at2"/>
<dbReference type="eggNOG" id="ENOG502Z8QG">
    <property type="taxonomic scope" value="Bacteria"/>
</dbReference>